<dbReference type="FunFam" id="3.90.280.10:FF:000004">
    <property type="entry name" value="Mitochondrial large ribosomal subunit YmL35"/>
    <property type="match status" value="1"/>
</dbReference>
<evidence type="ECO:0000256" key="2">
    <source>
        <dbReference type="ARBA" id="ARBA00023128"/>
    </source>
</evidence>
<protein>
    <recommendedName>
        <fullName evidence="5">Large ribosomal subunit protein mL38</fullName>
    </recommendedName>
</protein>
<dbReference type="Proteomes" id="UP000750334">
    <property type="component" value="Unassembled WGS sequence"/>
</dbReference>
<organism evidence="6 7">
    <name type="scientific">Maudiozyma exigua</name>
    <name type="common">Yeast</name>
    <name type="synonym">Kazachstania exigua</name>
    <dbReference type="NCBI Taxonomy" id="34358"/>
    <lineage>
        <taxon>Eukaryota</taxon>
        <taxon>Fungi</taxon>
        <taxon>Dikarya</taxon>
        <taxon>Ascomycota</taxon>
        <taxon>Saccharomycotina</taxon>
        <taxon>Saccharomycetes</taxon>
        <taxon>Saccharomycetales</taxon>
        <taxon>Saccharomycetaceae</taxon>
        <taxon>Maudiozyma</taxon>
    </lineage>
</organism>
<comment type="caution">
    <text evidence="6">The sequence shown here is derived from an EMBL/GenBank/DDBJ whole genome shotgun (WGS) entry which is preliminary data.</text>
</comment>
<evidence type="ECO:0000313" key="7">
    <source>
        <dbReference type="Proteomes" id="UP000750334"/>
    </source>
</evidence>
<gene>
    <name evidence="6" type="primary">MRPL35</name>
    <name evidence="6" type="ORF">C6P45_004803</name>
</gene>
<dbReference type="CDD" id="cd00866">
    <property type="entry name" value="PEBP_euk"/>
    <property type="match status" value="1"/>
</dbReference>
<evidence type="ECO:0000256" key="5">
    <source>
        <dbReference type="ARBA" id="ARBA00039444"/>
    </source>
</evidence>
<dbReference type="GO" id="GO:0005840">
    <property type="term" value="C:ribosome"/>
    <property type="evidence" value="ECO:0007669"/>
    <property type="project" value="UniProtKB-KW"/>
</dbReference>
<evidence type="ECO:0000256" key="1">
    <source>
        <dbReference type="ARBA" id="ARBA00004173"/>
    </source>
</evidence>
<dbReference type="AlphaFoldDB" id="A0A9P6WC66"/>
<proteinExistence type="inferred from homology"/>
<comment type="function">
    <text evidence="3">Component of the mitochondrial ribosome (mitoribosome), a dedicated translation machinery responsible for the synthesis of mitochondrial genome-encoded proteins, including at least some of the essential transmembrane subunits of the mitochondrial respiratory chain. The mitoribosomes are attached to the mitochondrial inner membrane and translation products are cotranslationally integrated into the membrane.</text>
</comment>
<dbReference type="GO" id="GO:0005739">
    <property type="term" value="C:mitochondrion"/>
    <property type="evidence" value="ECO:0007669"/>
    <property type="project" value="UniProtKB-SubCell"/>
</dbReference>
<keyword evidence="6" id="KW-0687">Ribonucleoprotein</keyword>
<comment type="similarity">
    <text evidence="4">Belongs to the phosphatidylethanolamine-binding protein family. Mitochondrion-specific ribosomal protein mL38 subfamily.</text>
</comment>
<accession>A0A9P6WC66</accession>
<sequence length="367" mass="42425">MYKRFIHTGRITRSPAVWSDFTSRSTSLGISSQAVKESVLNGDKLETGPVTLKRKSNRMKYNSPVLIDETFKTCYDFLEKRSGVTYKHANNPKINPEFKEKLLIKAEITNPEVQYNFQFNDKLDNVTSIIDYSLPVYRHLGKKHWESYKQMLLMQRLESLKVIPDTLPTLTPRVSVDIKFPYSTGVNQWIEPGKFLSSGVTSLEPIVKIQEFELVDPKEQLYTVLIVNPDEPDLINDTFKTTLAYGLTNLKVDYNDNVIDSRKFFPRNVLAKYLPPVPEKNAGNQRFAVWVLRQNMNSETKKCDVIDNEAVISTFDRNNFNIRGFVKENNLDPVGAHVWRSTWDSNVKNVRDKYNLPKGRVFSRVRT</sequence>
<keyword evidence="2" id="KW-0496">Mitochondrion</keyword>
<dbReference type="Gene3D" id="3.90.280.10">
    <property type="entry name" value="PEBP-like"/>
    <property type="match status" value="1"/>
</dbReference>
<dbReference type="OrthoDB" id="2153661at2759"/>
<evidence type="ECO:0000256" key="4">
    <source>
        <dbReference type="ARBA" id="ARBA00038016"/>
    </source>
</evidence>
<keyword evidence="6" id="KW-0689">Ribosomal protein</keyword>
<name>A0A9P6WC66_MAUEX</name>
<evidence type="ECO:0000256" key="3">
    <source>
        <dbReference type="ARBA" id="ARBA00037226"/>
    </source>
</evidence>
<reference evidence="6 7" key="1">
    <citation type="submission" date="2020-11" db="EMBL/GenBank/DDBJ databases">
        <title>Kefir isolates.</title>
        <authorList>
            <person name="Marcisauskas S."/>
            <person name="Kim Y."/>
            <person name="Blasche S."/>
        </authorList>
    </citation>
    <scope>NUCLEOTIDE SEQUENCE [LARGE SCALE GENOMIC DNA]</scope>
    <source>
        <strain evidence="6 7">OG2</strain>
    </source>
</reference>
<keyword evidence="7" id="KW-1185">Reference proteome</keyword>
<dbReference type="InterPro" id="IPR036610">
    <property type="entry name" value="PEBP-like_sf"/>
</dbReference>
<dbReference type="InterPro" id="IPR035810">
    <property type="entry name" value="PEBP_euk"/>
</dbReference>
<dbReference type="SUPFAM" id="SSF49777">
    <property type="entry name" value="PEBP-like"/>
    <property type="match status" value="1"/>
</dbReference>
<dbReference type="EMBL" id="PUHR01000070">
    <property type="protein sequence ID" value="KAG0668344.1"/>
    <property type="molecule type" value="Genomic_DNA"/>
</dbReference>
<dbReference type="PANTHER" id="PTHR11362">
    <property type="entry name" value="PHOSPHATIDYLETHANOLAMINE-BINDING PROTEIN"/>
    <property type="match status" value="1"/>
</dbReference>
<comment type="subcellular location">
    <subcellularLocation>
        <location evidence="1">Mitochondrion</location>
    </subcellularLocation>
</comment>
<dbReference type="PANTHER" id="PTHR11362:SF82">
    <property type="entry name" value="PHOSPHATIDYLETHANOLAMINE-BINDING PROTEIN 4"/>
    <property type="match status" value="1"/>
</dbReference>
<evidence type="ECO:0000313" key="6">
    <source>
        <dbReference type="EMBL" id="KAG0668344.1"/>
    </source>
</evidence>
<dbReference type="Gene3D" id="1.20.58.1180">
    <property type="match status" value="1"/>
</dbReference>